<evidence type="ECO:0000313" key="3">
    <source>
        <dbReference type="Proteomes" id="UP000034192"/>
    </source>
</evidence>
<protein>
    <submittedName>
        <fullName evidence="2">Uncharacterized protein</fullName>
    </submittedName>
</protein>
<dbReference type="AlphaFoldDB" id="A0A0G1GDJ9"/>
<dbReference type="Proteomes" id="UP000034192">
    <property type="component" value="Unassembled WGS sequence"/>
</dbReference>
<feature type="non-terminal residue" evidence="2">
    <location>
        <position position="760"/>
    </location>
</feature>
<proteinExistence type="predicted"/>
<feature type="region of interest" description="Disordered" evidence="1">
    <location>
        <begin position="376"/>
        <end position="395"/>
    </location>
</feature>
<evidence type="ECO:0000313" key="2">
    <source>
        <dbReference type="EMBL" id="KKT32433.1"/>
    </source>
</evidence>
<sequence>MFFKKIKLNWLFKHKKLIFGVLALLILSVGFWYSFWALSLTNPSANPPTGGGAFKMASGGSSNTLAAYYVSSTASFAFSKTWTTSDDFLAATSSPSVIISSGMWLKDNQLSLLSNFGTGIDGAVTISGATNLNTWNHSGRTCADGGDAVSYSVTALTSNTATLSASPSSGCLNLWDELLLINLQGYGSSYTNVGNYEHLRVKSVNGAVVTFFPDKTKYYGNGASDDTNIGTATSNQRVMLMRLPNYTSATVSNGVSLTASAWNGVKNGILAFKTNSTALISGSLNVNTLGYRGGVEACATGGPGYAGESYCYNPGGGNGGNVYGGAGSAGTCGGGGGGAAPDYETYTSGGAGSAIGGAGGGAGGGFASSGSGGSAGYGTRTDGSTSQASGAGTSGRGWHDQWDDWYYYSGSGGMGGTYGVADLSKLIFGSGGGGAGNEGVCSNQYGGYGAGIVYLTGQTVTVSGSILSNGASGSCDGGACGGNSSGGSVLLKGSAVTLGSNLVQATGPGGSANSAGRIAVGGSVSGTTNPTYTSVSGALSYYPSGESSWTSEMVSLGGGSKFKPSILNSAWVLDGTDNIAPKIQLQGSDSVAFAGEQTCYPAGCSSYWQDGGTYDINNSVNLNISSQVTQVFNYWKVKVIIDTGSNLSDTPLLSDIKIESTQSVVPNPSLGIGRQPSYVLDVVSAGTTTARFGTASGDALTIGGGTGKLTVGTVDPVYEINGEKYATYVPGMIGQREEFSGTLKLPITNYQLPMKYSIDF</sequence>
<reference evidence="2 3" key="1">
    <citation type="journal article" date="2015" name="Nature">
        <title>rRNA introns, odd ribosomes, and small enigmatic genomes across a large radiation of phyla.</title>
        <authorList>
            <person name="Brown C.T."/>
            <person name="Hug L.A."/>
            <person name="Thomas B.C."/>
            <person name="Sharon I."/>
            <person name="Castelle C.J."/>
            <person name="Singh A."/>
            <person name="Wilkins M.J."/>
            <person name="Williams K.H."/>
            <person name="Banfield J.F."/>
        </authorList>
    </citation>
    <scope>NUCLEOTIDE SEQUENCE [LARGE SCALE GENOMIC DNA]</scope>
</reference>
<dbReference type="EMBL" id="LCHL01000024">
    <property type="protein sequence ID" value="KKT32433.1"/>
    <property type="molecule type" value="Genomic_DNA"/>
</dbReference>
<gene>
    <name evidence="2" type="ORF">UW21_C0024G0004</name>
</gene>
<comment type="caution">
    <text evidence="2">The sequence shown here is derived from an EMBL/GenBank/DDBJ whole genome shotgun (WGS) entry which is preliminary data.</text>
</comment>
<organism evidence="2 3">
    <name type="scientific">Candidatus Woesebacteria bacterium GW2011_GWB1_44_11b</name>
    <dbReference type="NCBI Taxonomy" id="1618580"/>
    <lineage>
        <taxon>Bacteria</taxon>
        <taxon>Candidatus Woeseibacteriota</taxon>
    </lineage>
</organism>
<evidence type="ECO:0000256" key="1">
    <source>
        <dbReference type="SAM" id="MobiDB-lite"/>
    </source>
</evidence>
<accession>A0A0G1GDJ9</accession>
<name>A0A0G1GDJ9_9BACT</name>